<name>A0A851GN79_9BACT</name>
<dbReference type="Pfam" id="PF01476">
    <property type="entry name" value="LysM"/>
    <property type="match status" value="2"/>
</dbReference>
<dbReference type="AlphaFoldDB" id="A0A851GN79"/>
<proteinExistence type="predicted"/>
<dbReference type="PANTHER" id="PTHR33734">
    <property type="entry name" value="LYSM DOMAIN-CONTAINING GPI-ANCHORED PROTEIN 2"/>
    <property type="match status" value="1"/>
</dbReference>
<feature type="domain" description="LysM" evidence="2">
    <location>
        <begin position="258"/>
        <end position="302"/>
    </location>
</feature>
<evidence type="ECO:0000313" key="4">
    <source>
        <dbReference type="Proteomes" id="UP000557872"/>
    </source>
</evidence>
<dbReference type="Gene3D" id="3.10.350.10">
    <property type="entry name" value="LysM domain"/>
    <property type="match status" value="2"/>
</dbReference>
<dbReference type="PROSITE" id="PS51782">
    <property type="entry name" value="LYSM"/>
    <property type="match status" value="1"/>
</dbReference>
<evidence type="ECO:0000259" key="2">
    <source>
        <dbReference type="PROSITE" id="PS51782"/>
    </source>
</evidence>
<dbReference type="Proteomes" id="UP000557872">
    <property type="component" value="Unassembled WGS sequence"/>
</dbReference>
<evidence type="ECO:0000313" key="3">
    <source>
        <dbReference type="EMBL" id="NWK56290.1"/>
    </source>
</evidence>
<dbReference type="CDD" id="cd00118">
    <property type="entry name" value="LysM"/>
    <property type="match status" value="2"/>
</dbReference>
<evidence type="ECO:0000256" key="1">
    <source>
        <dbReference type="SAM" id="Phobius"/>
    </source>
</evidence>
<sequence length="305" mass="32134">MKKTIQTKRRANNGFRKLHARTTTRKRKLRATTAVADPHLDLESDIPNGGVGRALIVILVIHVVAIALIYLHSTFIGTDAEETVVEQPPAAGEVSAKLTVAGGPVVGSAAVTAQADTSGVQVAHTGLPATQMVAPPAEPAIDYATGRYIVVSGDNYARIAQNKNVDETALRALNDNRPLRAGVVLDLPAQLSPRPVSVAQAPPARMPQTPEVAAAPVHVEPQHARAVVVDEDPAPRAIVVGPAGSSAGAGTTVVDSGKRYTVKSGDTVWRIASRYKVSRENLLAINGITDPRKLFAGREIKIPVQ</sequence>
<dbReference type="EMBL" id="JACBAZ010000004">
    <property type="protein sequence ID" value="NWK56290.1"/>
    <property type="molecule type" value="Genomic_DNA"/>
</dbReference>
<keyword evidence="1" id="KW-1133">Transmembrane helix</keyword>
<gene>
    <name evidence="3" type="ORF">HW115_11765</name>
</gene>
<dbReference type="SUPFAM" id="SSF54106">
    <property type="entry name" value="LysM domain"/>
    <property type="match status" value="1"/>
</dbReference>
<keyword evidence="1" id="KW-0812">Transmembrane</keyword>
<dbReference type="PANTHER" id="PTHR33734:SF22">
    <property type="entry name" value="MEMBRANE-BOUND LYTIC MUREIN TRANSGLYCOSYLASE D"/>
    <property type="match status" value="1"/>
</dbReference>
<comment type="caution">
    <text evidence="3">The sequence shown here is derived from an EMBL/GenBank/DDBJ whole genome shotgun (WGS) entry which is preliminary data.</text>
</comment>
<feature type="transmembrane region" description="Helical" evidence="1">
    <location>
        <begin position="54"/>
        <end position="71"/>
    </location>
</feature>
<keyword evidence="4" id="KW-1185">Reference proteome</keyword>
<dbReference type="SMART" id="SM00257">
    <property type="entry name" value="LysM"/>
    <property type="match status" value="2"/>
</dbReference>
<dbReference type="InterPro" id="IPR036779">
    <property type="entry name" value="LysM_dom_sf"/>
</dbReference>
<accession>A0A851GN79</accession>
<organism evidence="3 4">
    <name type="scientific">Oceaniferula marina</name>
    <dbReference type="NCBI Taxonomy" id="2748318"/>
    <lineage>
        <taxon>Bacteria</taxon>
        <taxon>Pseudomonadati</taxon>
        <taxon>Verrucomicrobiota</taxon>
        <taxon>Verrucomicrobiia</taxon>
        <taxon>Verrucomicrobiales</taxon>
        <taxon>Verrucomicrobiaceae</taxon>
        <taxon>Oceaniferula</taxon>
    </lineage>
</organism>
<protein>
    <submittedName>
        <fullName evidence="3">LysM peptidoglycan-binding domain-containing protein</fullName>
    </submittedName>
</protein>
<dbReference type="InterPro" id="IPR018392">
    <property type="entry name" value="LysM"/>
</dbReference>
<reference evidence="3 4" key="1">
    <citation type="submission" date="2020-07" db="EMBL/GenBank/DDBJ databases">
        <title>Roseicoccus Jingziensis gen. nov., sp. nov., isolated from coastal seawater.</title>
        <authorList>
            <person name="Feng X."/>
        </authorList>
    </citation>
    <scope>NUCLEOTIDE SEQUENCE [LARGE SCALE GENOMIC DNA]</scope>
    <source>
        <strain evidence="3 4">N1E253</strain>
    </source>
</reference>
<dbReference type="RefSeq" id="WP_178933076.1">
    <property type="nucleotide sequence ID" value="NZ_JACBAZ010000004.1"/>
</dbReference>
<keyword evidence="1" id="KW-0472">Membrane</keyword>